<proteinExistence type="predicted"/>
<reference evidence="1" key="1">
    <citation type="submission" date="2014-09" db="EMBL/GenBank/DDBJ databases">
        <authorList>
            <person name="Magalhaes I.L.F."/>
            <person name="Oliveira U."/>
            <person name="Santos F.R."/>
            <person name="Vidigal T.H.D.A."/>
            <person name="Brescovit A.D."/>
            <person name="Santos A.J."/>
        </authorList>
    </citation>
    <scope>NUCLEOTIDE SEQUENCE</scope>
    <source>
        <tissue evidence="1">Shoot tissue taken approximately 20 cm above the soil surface</tissue>
    </source>
</reference>
<accession>A0A0A9SGG5</accession>
<dbReference type="EMBL" id="GBRH01262587">
    <property type="protein sequence ID" value="JAD35308.1"/>
    <property type="molecule type" value="Transcribed_RNA"/>
</dbReference>
<evidence type="ECO:0000313" key="1">
    <source>
        <dbReference type="EMBL" id="JAD35308.1"/>
    </source>
</evidence>
<protein>
    <submittedName>
        <fullName evidence="1">Uncharacterized protein</fullName>
    </submittedName>
</protein>
<reference evidence="1" key="2">
    <citation type="journal article" date="2015" name="Data Brief">
        <title>Shoot transcriptome of the giant reed, Arundo donax.</title>
        <authorList>
            <person name="Barrero R.A."/>
            <person name="Guerrero F.D."/>
            <person name="Moolhuijzen P."/>
            <person name="Goolsby J.A."/>
            <person name="Tidwell J."/>
            <person name="Bellgard S.E."/>
            <person name="Bellgard M.I."/>
        </authorList>
    </citation>
    <scope>NUCLEOTIDE SEQUENCE</scope>
    <source>
        <tissue evidence="1">Shoot tissue taken approximately 20 cm above the soil surface</tissue>
    </source>
</reference>
<organism evidence="1">
    <name type="scientific">Arundo donax</name>
    <name type="common">Giant reed</name>
    <name type="synonym">Donax arundinaceus</name>
    <dbReference type="NCBI Taxonomy" id="35708"/>
    <lineage>
        <taxon>Eukaryota</taxon>
        <taxon>Viridiplantae</taxon>
        <taxon>Streptophyta</taxon>
        <taxon>Embryophyta</taxon>
        <taxon>Tracheophyta</taxon>
        <taxon>Spermatophyta</taxon>
        <taxon>Magnoliopsida</taxon>
        <taxon>Liliopsida</taxon>
        <taxon>Poales</taxon>
        <taxon>Poaceae</taxon>
        <taxon>PACMAD clade</taxon>
        <taxon>Arundinoideae</taxon>
        <taxon>Arundineae</taxon>
        <taxon>Arundo</taxon>
    </lineage>
</organism>
<name>A0A0A9SGG5_ARUDO</name>
<dbReference type="AlphaFoldDB" id="A0A0A9SGG5"/>
<sequence>MLLLAPAEGGWGECCSSKPQFEPGSAHLLNSKMKFTIFIFFTKLTYYNV</sequence>